<proteinExistence type="predicted"/>
<evidence type="ECO:0000313" key="1">
    <source>
        <dbReference type="EMBL" id="VDP85919.1"/>
    </source>
</evidence>
<name>A0A3P8KXK0_9TREM</name>
<organism evidence="1 2">
    <name type="scientific">Schistosoma mattheei</name>
    <dbReference type="NCBI Taxonomy" id="31246"/>
    <lineage>
        <taxon>Eukaryota</taxon>
        <taxon>Metazoa</taxon>
        <taxon>Spiralia</taxon>
        <taxon>Lophotrochozoa</taxon>
        <taxon>Platyhelminthes</taxon>
        <taxon>Trematoda</taxon>
        <taxon>Digenea</taxon>
        <taxon>Strigeidida</taxon>
        <taxon>Schistosomatoidea</taxon>
        <taxon>Schistosomatidae</taxon>
        <taxon>Schistosoma</taxon>
    </lineage>
</organism>
<accession>A0A3P8KXK0</accession>
<dbReference type="EMBL" id="UZAL01048934">
    <property type="protein sequence ID" value="VDP85919.1"/>
    <property type="molecule type" value="Genomic_DNA"/>
</dbReference>
<keyword evidence="2" id="KW-1185">Reference proteome</keyword>
<dbReference type="Proteomes" id="UP000269396">
    <property type="component" value="Unassembled WGS sequence"/>
</dbReference>
<gene>
    <name evidence="1" type="ORF">SMTD_LOCUS21887</name>
</gene>
<dbReference type="AlphaFoldDB" id="A0A3P8KXK0"/>
<sequence>MDCNSKPKYHLWLIGRGGSGDYSNSNDSSLSVNRGYLGQVHIFEPTKFTQPINSFDLDNGFLPTAAVYVKYNEDSSLHHKLILTKKTLKAKRNRITVLS</sequence>
<evidence type="ECO:0000313" key="2">
    <source>
        <dbReference type="Proteomes" id="UP000269396"/>
    </source>
</evidence>
<protein>
    <submittedName>
        <fullName evidence="1">Uncharacterized protein</fullName>
    </submittedName>
</protein>
<reference evidence="1 2" key="1">
    <citation type="submission" date="2018-11" db="EMBL/GenBank/DDBJ databases">
        <authorList>
            <consortium name="Pathogen Informatics"/>
        </authorList>
    </citation>
    <scope>NUCLEOTIDE SEQUENCE [LARGE SCALE GENOMIC DNA]</scope>
    <source>
        <strain>Denwood</strain>
        <strain evidence="2">Zambia</strain>
    </source>
</reference>